<evidence type="ECO:0000313" key="2">
    <source>
        <dbReference type="Proteomes" id="UP001352852"/>
    </source>
</evidence>
<proteinExistence type="predicted"/>
<dbReference type="EMBL" id="JAHUTJ010049270">
    <property type="protein sequence ID" value="MED6282819.1"/>
    <property type="molecule type" value="Genomic_DNA"/>
</dbReference>
<gene>
    <name evidence="1" type="ORF">CHARACLAT_002198</name>
</gene>
<protein>
    <submittedName>
        <fullName evidence="1">Uncharacterized protein</fullName>
    </submittedName>
</protein>
<evidence type="ECO:0000313" key="1">
    <source>
        <dbReference type="EMBL" id="MED6282819.1"/>
    </source>
</evidence>
<accession>A0ABU7EAM0</accession>
<sequence length="164" mass="18122">MTRTVKCLSNFCRQCCFTIPCQNLALMFDNDHICKRALSQGSIPERGRALTASQCCYSTVWLFTFPVSSHSSLPPSSLCSGRASHLEQQAAGGDDIICTAAHCSTGSEQRHVSLLLTIPDSFLLSLCLYLFPHIRQRQNESTTLDEGICLNLLTLLSTHTLRPE</sequence>
<dbReference type="Proteomes" id="UP001352852">
    <property type="component" value="Unassembled WGS sequence"/>
</dbReference>
<organism evidence="1 2">
    <name type="scientific">Characodon lateralis</name>
    <dbReference type="NCBI Taxonomy" id="208331"/>
    <lineage>
        <taxon>Eukaryota</taxon>
        <taxon>Metazoa</taxon>
        <taxon>Chordata</taxon>
        <taxon>Craniata</taxon>
        <taxon>Vertebrata</taxon>
        <taxon>Euteleostomi</taxon>
        <taxon>Actinopterygii</taxon>
        <taxon>Neopterygii</taxon>
        <taxon>Teleostei</taxon>
        <taxon>Neoteleostei</taxon>
        <taxon>Acanthomorphata</taxon>
        <taxon>Ovalentaria</taxon>
        <taxon>Atherinomorphae</taxon>
        <taxon>Cyprinodontiformes</taxon>
        <taxon>Goodeidae</taxon>
        <taxon>Characodon</taxon>
    </lineage>
</organism>
<name>A0ABU7EAM0_9TELE</name>
<keyword evidence="2" id="KW-1185">Reference proteome</keyword>
<comment type="caution">
    <text evidence="1">The sequence shown here is derived from an EMBL/GenBank/DDBJ whole genome shotgun (WGS) entry which is preliminary data.</text>
</comment>
<reference evidence="1 2" key="1">
    <citation type="submission" date="2021-06" db="EMBL/GenBank/DDBJ databases">
        <authorList>
            <person name="Palmer J.M."/>
        </authorList>
    </citation>
    <scope>NUCLEOTIDE SEQUENCE [LARGE SCALE GENOMIC DNA]</scope>
    <source>
        <strain evidence="1 2">CL_MEX2019</strain>
        <tissue evidence="1">Muscle</tissue>
    </source>
</reference>